<name>A0AAV6V0C8_9ARAC</name>
<dbReference type="Gene3D" id="1.25.40.20">
    <property type="entry name" value="Ankyrin repeat-containing domain"/>
    <property type="match status" value="1"/>
</dbReference>
<dbReference type="SUPFAM" id="SSF48403">
    <property type="entry name" value="Ankyrin repeat"/>
    <property type="match status" value="1"/>
</dbReference>
<evidence type="ECO:0000313" key="12">
    <source>
        <dbReference type="Proteomes" id="UP000827092"/>
    </source>
</evidence>
<dbReference type="EMBL" id="JAFNEN010000194">
    <property type="protein sequence ID" value="KAG8190086.1"/>
    <property type="molecule type" value="Genomic_DNA"/>
</dbReference>
<evidence type="ECO:0000256" key="8">
    <source>
        <dbReference type="ARBA" id="ARBA00023028"/>
    </source>
</evidence>
<evidence type="ECO:0000256" key="4">
    <source>
        <dbReference type="ARBA" id="ARBA00022525"/>
    </source>
</evidence>
<dbReference type="GO" id="GO:2000781">
    <property type="term" value="P:positive regulation of double-strand break repair"/>
    <property type="evidence" value="ECO:0007669"/>
    <property type="project" value="InterPro"/>
</dbReference>
<keyword evidence="4" id="KW-0964">Secreted</keyword>
<evidence type="ECO:0000313" key="11">
    <source>
        <dbReference type="EMBL" id="KAG8190086.1"/>
    </source>
</evidence>
<dbReference type="InterPro" id="IPR042479">
    <property type="entry name" value="Slf1"/>
</dbReference>
<comment type="caution">
    <text evidence="11">The sequence shown here is derived from an EMBL/GenBank/DDBJ whole genome shotgun (WGS) entry which is preliminary data.</text>
</comment>
<dbReference type="GO" id="GO:0035861">
    <property type="term" value="C:site of double-strand break"/>
    <property type="evidence" value="ECO:0007669"/>
    <property type="project" value="TreeGrafter"/>
</dbReference>
<evidence type="ECO:0000256" key="2">
    <source>
        <dbReference type="ARBA" id="ARBA00004613"/>
    </source>
</evidence>
<dbReference type="AlphaFoldDB" id="A0AAV6V0C8"/>
<keyword evidence="7" id="KW-0528">Neurotoxin</keyword>
<keyword evidence="10" id="KW-0040">ANK repeat</keyword>
<keyword evidence="3" id="KW-0268">Exocytosis</keyword>
<organism evidence="11 12">
    <name type="scientific">Oedothorax gibbosus</name>
    <dbReference type="NCBI Taxonomy" id="931172"/>
    <lineage>
        <taxon>Eukaryota</taxon>
        <taxon>Metazoa</taxon>
        <taxon>Ecdysozoa</taxon>
        <taxon>Arthropoda</taxon>
        <taxon>Chelicerata</taxon>
        <taxon>Arachnida</taxon>
        <taxon>Araneae</taxon>
        <taxon>Araneomorphae</taxon>
        <taxon>Entelegynae</taxon>
        <taxon>Araneoidea</taxon>
        <taxon>Linyphiidae</taxon>
        <taxon>Erigoninae</taxon>
        <taxon>Oedothorax</taxon>
    </lineage>
</organism>
<evidence type="ECO:0000256" key="10">
    <source>
        <dbReference type="PROSITE-ProRule" id="PRU00023"/>
    </source>
</evidence>
<keyword evidence="8" id="KW-0638">Presynaptic neurotoxin</keyword>
<evidence type="ECO:0000256" key="1">
    <source>
        <dbReference type="ARBA" id="ARBA00004175"/>
    </source>
</evidence>
<dbReference type="GO" id="GO:0006887">
    <property type="term" value="P:exocytosis"/>
    <property type="evidence" value="ECO:0007669"/>
    <property type="project" value="UniProtKB-KW"/>
</dbReference>
<keyword evidence="9" id="KW-1053">Target membrane</keyword>
<evidence type="ECO:0000256" key="9">
    <source>
        <dbReference type="ARBA" id="ARBA00023298"/>
    </source>
</evidence>
<comment type="subcellular location">
    <subcellularLocation>
        <location evidence="2">Secreted</location>
    </subcellularLocation>
    <subcellularLocation>
        <location evidence="1">Target cell membrane</location>
    </subcellularLocation>
</comment>
<feature type="repeat" description="ANK" evidence="10">
    <location>
        <begin position="339"/>
        <end position="361"/>
    </location>
</feature>
<keyword evidence="12" id="KW-1185">Reference proteome</keyword>
<keyword evidence="9" id="KW-0472">Membrane</keyword>
<dbReference type="PANTHER" id="PTHR46677">
    <property type="entry name" value="SMC5-SMC6 COMPLEX LOCALIZATION FACTOR PROTEIN 1"/>
    <property type="match status" value="1"/>
</dbReference>
<dbReference type="GO" id="GO:0005634">
    <property type="term" value="C:nucleus"/>
    <property type="evidence" value="ECO:0007669"/>
    <property type="project" value="TreeGrafter"/>
</dbReference>
<evidence type="ECO:0000256" key="5">
    <source>
        <dbReference type="ARBA" id="ARBA00022537"/>
    </source>
</evidence>
<gene>
    <name evidence="11" type="ORF">JTE90_006026</name>
</gene>
<reference evidence="11 12" key="1">
    <citation type="journal article" date="2022" name="Nat. Ecol. Evol.">
        <title>A masculinizing supergene underlies an exaggerated male reproductive morph in a spider.</title>
        <authorList>
            <person name="Hendrickx F."/>
            <person name="De Corte Z."/>
            <person name="Sonet G."/>
            <person name="Van Belleghem S.M."/>
            <person name="Kostlbacher S."/>
            <person name="Vangestel C."/>
        </authorList>
    </citation>
    <scope>NUCLEOTIDE SEQUENCE [LARGE SCALE GENOMIC DNA]</scope>
    <source>
        <strain evidence="11">W744_W776</strain>
    </source>
</reference>
<dbReference type="GO" id="GO:1990166">
    <property type="term" value="P:protein localization to site of double-strand break"/>
    <property type="evidence" value="ECO:0007669"/>
    <property type="project" value="TreeGrafter"/>
</dbReference>
<dbReference type="GO" id="GO:0005576">
    <property type="term" value="C:extracellular region"/>
    <property type="evidence" value="ECO:0007669"/>
    <property type="project" value="UniProtKB-SubCell"/>
</dbReference>
<protein>
    <submittedName>
        <fullName evidence="11">Uncharacterized protein</fullName>
    </submittedName>
</protein>
<dbReference type="SMART" id="SM00248">
    <property type="entry name" value="ANK"/>
    <property type="match status" value="2"/>
</dbReference>
<evidence type="ECO:0000256" key="6">
    <source>
        <dbReference type="ARBA" id="ARBA00022656"/>
    </source>
</evidence>
<dbReference type="GO" id="GO:0006974">
    <property type="term" value="P:DNA damage response"/>
    <property type="evidence" value="ECO:0007669"/>
    <property type="project" value="TreeGrafter"/>
</dbReference>
<dbReference type="PANTHER" id="PTHR46677:SF1">
    <property type="entry name" value="SMC5-SMC6 COMPLEX LOCALIZATION FACTOR PROTEIN 1"/>
    <property type="match status" value="1"/>
</dbReference>
<sequence>MANESLASAFKTFTSDSEFKEALRLISFSSEEIPLPAVVNSIIFDILMKNCKKEVANDANAYLDLYLTVLNKNTPTQYDFREVLNDKREDFKDIWSVFLHLVESSFWHHKIVSNNTCDSSNFVKYPNCDILIGFYSKILTKYLSLDNDLFDEIEERFISLLEWINKIYKLTDLRVLILSSLHNLLDKKLQVEFTNDPFSNVYIHLLLKKCPGVFINARNMKAFFAFSNLPFLQAKICEYKLYDLIYKKTLPNKSISTLRKIIHTYCFVQTQSTVEKNERRSCTQTDNLYHPNSFEKRFFLKGVSGQTSLHTFCRKDKFGDLYEVLTQQSLTRPNVKNSVGRTPLHEACLAGSYYCVKFLLEVSRCTEGAIDIKATDNFGLTPLHCAVYMNAKEIVPMLLEREGANIVTLKDKFGEKPKGYAKSRKIKDLLEYYENSVPDSVSEATATNPKDIKLHAPVLKNNEEYSIYLYGLYVILNHYLDSSNLYHKKKVKLLSHKNKMCAHHGENAINTVCDEDMAEFENLPQILQSFSDSVQEKADKVGANVKIGLIPFKMLCGRLVTAA</sequence>
<keyword evidence="5" id="KW-1052">Target cell membrane</keyword>
<dbReference type="GO" id="GO:0044231">
    <property type="term" value="C:host cell presynaptic membrane"/>
    <property type="evidence" value="ECO:0007669"/>
    <property type="project" value="UniProtKB-KW"/>
</dbReference>
<dbReference type="PROSITE" id="PS50088">
    <property type="entry name" value="ANK_REPEAT"/>
    <property type="match status" value="2"/>
</dbReference>
<keyword evidence="6" id="KW-0800">Toxin</keyword>
<evidence type="ECO:0000256" key="3">
    <source>
        <dbReference type="ARBA" id="ARBA00022483"/>
    </source>
</evidence>
<feature type="repeat" description="ANK" evidence="10">
    <location>
        <begin position="378"/>
        <end position="411"/>
    </location>
</feature>
<dbReference type="Pfam" id="PF12796">
    <property type="entry name" value="Ank_2"/>
    <property type="match status" value="1"/>
</dbReference>
<dbReference type="GO" id="GO:0044218">
    <property type="term" value="C:other organism cell membrane"/>
    <property type="evidence" value="ECO:0007669"/>
    <property type="project" value="UniProtKB-KW"/>
</dbReference>
<dbReference type="InterPro" id="IPR002110">
    <property type="entry name" value="Ankyrin_rpt"/>
</dbReference>
<evidence type="ECO:0000256" key="7">
    <source>
        <dbReference type="ARBA" id="ARBA00022699"/>
    </source>
</evidence>
<dbReference type="Proteomes" id="UP000827092">
    <property type="component" value="Unassembled WGS sequence"/>
</dbReference>
<accession>A0AAV6V0C8</accession>
<dbReference type="InterPro" id="IPR036770">
    <property type="entry name" value="Ankyrin_rpt-contain_sf"/>
</dbReference>
<dbReference type="PROSITE" id="PS50297">
    <property type="entry name" value="ANK_REP_REGION"/>
    <property type="match status" value="1"/>
</dbReference>
<dbReference type="GO" id="GO:0090729">
    <property type="term" value="F:toxin activity"/>
    <property type="evidence" value="ECO:0007669"/>
    <property type="project" value="UniProtKB-KW"/>
</dbReference>
<proteinExistence type="predicted"/>